<evidence type="ECO:0000256" key="3">
    <source>
        <dbReference type="ARBA" id="ARBA00022741"/>
    </source>
</evidence>
<comment type="similarity">
    <text evidence="1">Belongs to the carbohydrate kinase PfkB family.</text>
</comment>
<keyword evidence="5" id="KW-0067">ATP-binding</keyword>
<keyword evidence="9" id="KW-1185">Reference proteome</keyword>
<dbReference type="PANTHER" id="PTHR46566">
    <property type="entry name" value="1-PHOSPHOFRUCTOKINASE-RELATED"/>
    <property type="match status" value="1"/>
</dbReference>
<gene>
    <name evidence="8" type="ORF">FM101_14475</name>
</gene>
<evidence type="ECO:0000313" key="8">
    <source>
        <dbReference type="EMBL" id="SJM72154.1"/>
    </source>
</evidence>
<dbReference type="PIRSF" id="PIRSF000535">
    <property type="entry name" value="1PFK/6PFK/LacC"/>
    <property type="match status" value="1"/>
</dbReference>
<dbReference type="GO" id="GO:0008443">
    <property type="term" value="F:phosphofructokinase activity"/>
    <property type="evidence" value="ECO:0007669"/>
    <property type="project" value="TreeGrafter"/>
</dbReference>
<name>A0A1R4GVL7_9MICC</name>
<dbReference type="SUPFAM" id="SSF53613">
    <property type="entry name" value="Ribokinase-like"/>
    <property type="match status" value="1"/>
</dbReference>
<dbReference type="InterPro" id="IPR029056">
    <property type="entry name" value="Ribokinase-like"/>
</dbReference>
<dbReference type="AlphaFoldDB" id="A0A1R4GVL7"/>
<dbReference type="GO" id="GO:0005524">
    <property type="term" value="F:ATP binding"/>
    <property type="evidence" value="ECO:0007669"/>
    <property type="project" value="UniProtKB-KW"/>
</dbReference>
<organism evidence="8 9">
    <name type="scientific">Arthrobacter rhombi</name>
    <dbReference type="NCBI Taxonomy" id="71253"/>
    <lineage>
        <taxon>Bacteria</taxon>
        <taxon>Bacillati</taxon>
        <taxon>Actinomycetota</taxon>
        <taxon>Actinomycetes</taxon>
        <taxon>Micrococcales</taxon>
        <taxon>Micrococcaceae</taxon>
        <taxon>Arthrobacter</taxon>
    </lineage>
</organism>
<evidence type="ECO:0000256" key="1">
    <source>
        <dbReference type="ARBA" id="ARBA00010688"/>
    </source>
</evidence>
<dbReference type="EMBL" id="FUHW01000050">
    <property type="protein sequence ID" value="SJM72154.1"/>
    <property type="molecule type" value="Genomic_DNA"/>
</dbReference>
<keyword evidence="2 6" id="KW-0808">Transferase</keyword>
<evidence type="ECO:0000256" key="4">
    <source>
        <dbReference type="ARBA" id="ARBA00022777"/>
    </source>
</evidence>
<proteinExistence type="inferred from homology"/>
<evidence type="ECO:0000313" key="9">
    <source>
        <dbReference type="Proteomes" id="UP000195913"/>
    </source>
</evidence>
<dbReference type="Proteomes" id="UP000195913">
    <property type="component" value="Unassembled WGS sequence"/>
</dbReference>
<feature type="domain" description="Carbohydrate kinase PfkB" evidence="7">
    <location>
        <begin position="168"/>
        <end position="297"/>
    </location>
</feature>
<dbReference type="PROSITE" id="PS00583">
    <property type="entry name" value="PFKB_KINASES_1"/>
    <property type="match status" value="1"/>
</dbReference>
<feature type="domain" description="Carbohydrate kinase PfkB" evidence="7">
    <location>
        <begin position="8"/>
        <end position="143"/>
    </location>
</feature>
<reference evidence="8 9" key="1">
    <citation type="submission" date="2017-02" db="EMBL/GenBank/DDBJ databases">
        <authorList>
            <person name="Peterson S.W."/>
        </authorList>
    </citation>
    <scope>NUCLEOTIDE SEQUENCE [LARGE SCALE GENOMIC DNA]</scope>
    <source>
        <strain evidence="8 9">B Ar 00.02</strain>
    </source>
</reference>
<dbReference type="PANTHER" id="PTHR46566:SF5">
    <property type="entry name" value="1-PHOSPHOFRUCTOKINASE"/>
    <property type="match status" value="1"/>
</dbReference>
<dbReference type="Gene3D" id="3.40.1190.20">
    <property type="match status" value="1"/>
</dbReference>
<dbReference type="RefSeq" id="WP_087000874.1">
    <property type="nucleotide sequence ID" value="NZ_FUHW01000050.1"/>
</dbReference>
<dbReference type="InterPro" id="IPR002173">
    <property type="entry name" value="Carboh/pur_kinase_PfkB_CS"/>
</dbReference>
<sequence length="320" mass="31818">MILTITPNPALDETYDVDHLAVGGTNRVPAPSVRAGGKGLNVARVLHAEGRPVDAIATCGGGAGETFAAELAASGIENTLVPVGPSTRRSFALVDRSTGETTIFNEHGGGLEAAEWNALQRAVQEALHDADVVVGSGSLPGGAAGPEGAAVDEGAGHGPGFYPWLVGAAQSAGVPCVIDTSGAGLLAAARAGADVLKPNHHELLEATGTSDIARGAAVLLELGARRVVVSSGEEGLSLFDGATPGSQVSARLPEPLEGNPTGAGDACVAALASGLAEGLDAAALVCRAAAWSASAVLMPAAGELHPSHPQLAHRLLVTRH</sequence>
<evidence type="ECO:0000256" key="5">
    <source>
        <dbReference type="ARBA" id="ARBA00022840"/>
    </source>
</evidence>
<keyword evidence="3" id="KW-0547">Nucleotide-binding</keyword>
<dbReference type="Pfam" id="PF00294">
    <property type="entry name" value="PfkB"/>
    <property type="match status" value="2"/>
</dbReference>
<protein>
    <submittedName>
        <fullName evidence="8">Putative sugar kinase</fullName>
    </submittedName>
</protein>
<dbReference type="PROSITE" id="PS00584">
    <property type="entry name" value="PFKB_KINASES_2"/>
    <property type="match status" value="1"/>
</dbReference>
<keyword evidence="4 8" id="KW-0418">Kinase</keyword>
<accession>A0A1R4GVL7</accession>
<dbReference type="GO" id="GO:0005829">
    <property type="term" value="C:cytosol"/>
    <property type="evidence" value="ECO:0007669"/>
    <property type="project" value="TreeGrafter"/>
</dbReference>
<evidence type="ECO:0000256" key="6">
    <source>
        <dbReference type="PIRNR" id="PIRNR000535"/>
    </source>
</evidence>
<evidence type="ECO:0000259" key="7">
    <source>
        <dbReference type="Pfam" id="PF00294"/>
    </source>
</evidence>
<evidence type="ECO:0000256" key="2">
    <source>
        <dbReference type="ARBA" id="ARBA00022679"/>
    </source>
</evidence>
<dbReference type="InterPro" id="IPR017583">
    <property type="entry name" value="Tagatose/fructose_Pkinase"/>
</dbReference>
<dbReference type="InterPro" id="IPR011611">
    <property type="entry name" value="PfkB_dom"/>
</dbReference>